<evidence type="ECO:0008006" key="8">
    <source>
        <dbReference type="Google" id="ProtNLM"/>
    </source>
</evidence>
<dbReference type="SUPFAM" id="SSF52129">
    <property type="entry name" value="Caspase-like"/>
    <property type="match status" value="2"/>
</dbReference>
<evidence type="ECO:0000256" key="3">
    <source>
        <dbReference type="RuleBase" id="RU003971"/>
    </source>
</evidence>
<protein>
    <recommendedName>
        <fullName evidence="8">Caspase-8</fullName>
    </recommendedName>
</protein>
<reference evidence="6 7" key="1">
    <citation type="submission" date="2022-05" db="EMBL/GenBank/DDBJ databases">
        <authorList>
            <consortium name="Genoscope - CEA"/>
            <person name="William W."/>
        </authorList>
    </citation>
    <scope>NUCLEOTIDE SEQUENCE [LARGE SCALE GENOMIC DNA]</scope>
</reference>
<keyword evidence="2" id="KW-0053">Apoptosis</keyword>
<comment type="caution">
    <text evidence="6">The sequence shown here is derived from an EMBL/GenBank/DDBJ whole genome shotgun (WGS) entry which is preliminary data.</text>
</comment>
<evidence type="ECO:0000256" key="2">
    <source>
        <dbReference type="ARBA" id="ARBA00022703"/>
    </source>
</evidence>
<comment type="similarity">
    <text evidence="1 3">Belongs to the peptidase C14A family.</text>
</comment>
<dbReference type="InterPro" id="IPR029030">
    <property type="entry name" value="Caspase-like_dom_sf"/>
</dbReference>
<dbReference type="InterPro" id="IPR015917">
    <property type="entry name" value="Pept_C14A"/>
</dbReference>
<evidence type="ECO:0000256" key="1">
    <source>
        <dbReference type="ARBA" id="ARBA00010134"/>
    </source>
</evidence>
<evidence type="ECO:0000259" key="5">
    <source>
        <dbReference type="PROSITE" id="PS50208"/>
    </source>
</evidence>
<feature type="domain" description="Caspase family p20" evidence="5">
    <location>
        <begin position="514"/>
        <end position="639"/>
    </location>
</feature>
<evidence type="ECO:0000313" key="6">
    <source>
        <dbReference type="EMBL" id="CAH3022295.1"/>
    </source>
</evidence>
<dbReference type="PRINTS" id="PR00376">
    <property type="entry name" value="IL1BCENZYME"/>
</dbReference>
<accession>A0ABN8M1G7</accession>
<dbReference type="PROSITE" id="PS50207">
    <property type="entry name" value="CASPASE_P10"/>
    <property type="match status" value="1"/>
</dbReference>
<dbReference type="EMBL" id="CALNXI010000213">
    <property type="protein sequence ID" value="CAH3022295.1"/>
    <property type="molecule type" value="Genomic_DNA"/>
</dbReference>
<feature type="domain" description="Caspase family p20" evidence="5">
    <location>
        <begin position="254"/>
        <end position="364"/>
    </location>
</feature>
<dbReference type="Pfam" id="PF00656">
    <property type="entry name" value="Peptidase_C14"/>
    <property type="match status" value="2"/>
</dbReference>
<gene>
    <name evidence="6" type="ORF">PEVE_00014869</name>
</gene>
<dbReference type="InterPro" id="IPR001309">
    <property type="entry name" value="Pept_C14_p20"/>
</dbReference>
<dbReference type="CDD" id="cd00032">
    <property type="entry name" value="CASc"/>
    <property type="match status" value="1"/>
</dbReference>
<organism evidence="6 7">
    <name type="scientific">Porites evermanni</name>
    <dbReference type="NCBI Taxonomy" id="104178"/>
    <lineage>
        <taxon>Eukaryota</taxon>
        <taxon>Metazoa</taxon>
        <taxon>Cnidaria</taxon>
        <taxon>Anthozoa</taxon>
        <taxon>Hexacorallia</taxon>
        <taxon>Scleractinia</taxon>
        <taxon>Fungiina</taxon>
        <taxon>Poritidae</taxon>
        <taxon>Porites</taxon>
    </lineage>
</organism>
<name>A0ABN8M1G7_9CNID</name>
<dbReference type="Gene3D" id="3.40.50.1460">
    <property type="match status" value="2"/>
</dbReference>
<dbReference type="SMART" id="SM00115">
    <property type="entry name" value="CASc"/>
    <property type="match status" value="2"/>
</dbReference>
<dbReference type="PROSITE" id="PS50208">
    <property type="entry name" value="CASPASE_P20"/>
    <property type="match status" value="2"/>
</dbReference>
<sequence length="770" mass="86790">MEQSSRFNKLDSSGVQDRGYSACQSLQFIRGLQDFTDTSPSTVFVRGNRWPNYQEVVTRYPLCGSSELLYSVGCIQGQSTLSFGLIVPDNRAWNSKSRQIFRKPFDSRHCAGASSKIVCYDCDVTSGSLLSVRRDPEKKRIYFNINGKEAWVSIGGYAQSICYGYARLTSIENDSEIEVTLIRGKAKEVGLFQQNSPSLEEVTFVHENSESCWKPVVRGFKRLLIDFPGKTKEVNEEPQEDVPQLCHYELNQRPQGICLIINNASNLSLAEEVLLSNLLSSFAFDVQIRQNLTMLEINRVAQEFASKDHSNYGVFVFFVISLGSHDHEISGVDGRKASVEQVMSEFTSGNCPSLQNKPKLFFVQRFTMSPSKLEESHDSSLFLPYCDGEAESKFSPKNSAGWDVCPEEADFLLACACSQTNKAQQIPESSFIQVLAMVFTSYCHLGYDLLELLTKVNELLVIEANRASLVQVPYLTHTLRAKLYLGSILNPTQETASFIPGPPQLNRYEINRTPHGYCIIINNLTFEDENLSDRHGASKDVDSLRQLFTDLKFTVVIQKDLDKHEIERVAEKFAKKDHREFGAFFFILMSHGGNRDCILGVKGRKTSVENLMVEFQARNCPSLKGKPKVFIIQTCRGVRECINETFVSPVGSIQSQDVLSTSPSSDAQSTGRLSTADSTLARSVFPTEADFLLAFATVPSFVSFRFKEFGTIFIQALVEVIREHHHHHHFLDILTEVTKRVVERQNPEHNIKCRVQVPAPMHTLTKHLYL</sequence>
<dbReference type="InterPro" id="IPR002138">
    <property type="entry name" value="Pept_C14_p10"/>
</dbReference>
<feature type="domain" description="Caspase family p10" evidence="4">
    <location>
        <begin position="681"/>
        <end position="770"/>
    </location>
</feature>
<keyword evidence="7" id="KW-1185">Reference proteome</keyword>
<dbReference type="Proteomes" id="UP001159427">
    <property type="component" value="Unassembled WGS sequence"/>
</dbReference>
<evidence type="ECO:0000313" key="7">
    <source>
        <dbReference type="Proteomes" id="UP001159427"/>
    </source>
</evidence>
<evidence type="ECO:0000259" key="4">
    <source>
        <dbReference type="PROSITE" id="PS50207"/>
    </source>
</evidence>
<proteinExistence type="inferred from homology"/>
<dbReference type="Gene3D" id="3.30.70.1470">
    <property type="entry name" value="Caspase-like"/>
    <property type="match status" value="1"/>
</dbReference>
<dbReference type="InterPro" id="IPR011600">
    <property type="entry name" value="Pept_C14_caspase"/>
</dbReference>
<dbReference type="PANTHER" id="PTHR48169">
    <property type="entry name" value="DED DOMAIN-CONTAINING PROTEIN"/>
    <property type="match status" value="1"/>
</dbReference>
<dbReference type="PANTHER" id="PTHR48169:SF7">
    <property type="entry name" value="CASPASE 10"/>
    <property type="match status" value="1"/>
</dbReference>